<feature type="compositionally biased region" description="Acidic residues" evidence="9">
    <location>
        <begin position="575"/>
        <end position="585"/>
    </location>
</feature>
<dbReference type="GO" id="GO:0006334">
    <property type="term" value="P:nucleosome assembly"/>
    <property type="evidence" value="ECO:0007669"/>
    <property type="project" value="TreeGrafter"/>
</dbReference>
<evidence type="ECO:0000256" key="6">
    <source>
        <dbReference type="ARBA" id="ARBA00023204"/>
    </source>
</evidence>
<evidence type="ECO:0000256" key="8">
    <source>
        <dbReference type="ARBA" id="ARBA00023306"/>
    </source>
</evidence>
<dbReference type="InterPro" id="IPR022043">
    <property type="entry name" value="CAF1A_DD"/>
</dbReference>
<dbReference type="AlphaFoldDB" id="A0A4W3GSA8"/>
<reference evidence="15" key="2">
    <citation type="journal article" date="2007" name="PLoS Biol.">
        <title>Survey sequencing and comparative analysis of the elephant shark (Callorhinchus milii) genome.</title>
        <authorList>
            <person name="Venkatesh B."/>
            <person name="Kirkness E.F."/>
            <person name="Loh Y.H."/>
            <person name="Halpern A.L."/>
            <person name="Lee A.P."/>
            <person name="Johnson J."/>
            <person name="Dandona N."/>
            <person name="Viswanathan L.D."/>
            <person name="Tay A."/>
            <person name="Venter J.C."/>
            <person name="Strausberg R.L."/>
            <person name="Brenner S."/>
        </authorList>
    </citation>
    <scope>NUCLEOTIDE SEQUENCE [LARGE SCALE GENOMIC DNA]</scope>
</reference>
<dbReference type="InterPro" id="IPR029105">
    <property type="entry name" value="CAF1-p150_C2"/>
</dbReference>
<feature type="domain" description="Chromatin assembly factor 1 subunit p150 N-terminal" evidence="13">
    <location>
        <begin position="3"/>
        <end position="140"/>
    </location>
</feature>
<feature type="domain" description="Chromatin assembly factor 1 subunit A dimerization" evidence="11">
    <location>
        <begin position="533"/>
        <end position="605"/>
    </location>
</feature>
<dbReference type="OrthoDB" id="79480at2759"/>
<dbReference type="OMA" id="ENDCKIN"/>
<keyword evidence="5" id="KW-0143">Chaperone</keyword>
<feature type="region of interest" description="Disordered" evidence="9">
    <location>
        <begin position="22"/>
        <end position="47"/>
    </location>
</feature>
<evidence type="ECO:0000259" key="12">
    <source>
        <dbReference type="Pfam" id="PF15539"/>
    </source>
</evidence>
<feature type="compositionally biased region" description="Acidic residues" evidence="9">
    <location>
        <begin position="593"/>
        <end position="607"/>
    </location>
</feature>
<feature type="compositionally biased region" description="Basic and acidic residues" evidence="9">
    <location>
        <begin position="617"/>
        <end position="635"/>
    </location>
</feature>
<keyword evidence="3" id="KW-0235">DNA replication</keyword>
<keyword evidence="15" id="KW-1185">Reference proteome</keyword>
<dbReference type="InterPro" id="IPR021644">
    <property type="entry name" value="CAF-1_p150_acidic"/>
</dbReference>
<dbReference type="InterPro" id="IPR029091">
    <property type="entry name" value="CAF1_p150_N"/>
</dbReference>
<accession>A0A4W3GSA8</accession>
<dbReference type="GO" id="GO:0005634">
    <property type="term" value="C:nucleus"/>
    <property type="evidence" value="ECO:0007669"/>
    <property type="project" value="UniProtKB-SubCell"/>
</dbReference>
<feature type="compositionally biased region" description="Low complexity" evidence="9">
    <location>
        <begin position="238"/>
        <end position="272"/>
    </location>
</feature>
<dbReference type="Pfam" id="PF11600">
    <property type="entry name" value="CAF1A_acidic"/>
    <property type="match status" value="1"/>
</dbReference>
<dbReference type="Pfam" id="PF15539">
    <property type="entry name" value="CAF1-p150_C2"/>
    <property type="match status" value="1"/>
</dbReference>
<feature type="domain" description="Chromatin assembly factor 1 p150 subunit acidic region" evidence="10">
    <location>
        <begin position="309"/>
        <end position="452"/>
    </location>
</feature>
<feature type="region of interest" description="Disordered" evidence="9">
    <location>
        <begin position="575"/>
        <end position="635"/>
    </location>
</feature>
<dbReference type="GO" id="GO:0006281">
    <property type="term" value="P:DNA repair"/>
    <property type="evidence" value="ECO:0007669"/>
    <property type="project" value="UniProtKB-KW"/>
</dbReference>
<comment type="subcellular location">
    <subcellularLocation>
        <location evidence="1">Nucleus</location>
    </subcellularLocation>
</comment>
<evidence type="ECO:0000256" key="1">
    <source>
        <dbReference type="ARBA" id="ARBA00004123"/>
    </source>
</evidence>
<dbReference type="InParanoid" id="A0A4W3GSA8"/>
<dbReference type="Proteomes" id="UP000314986">
    <property type="component" value="Unassembled WGS sequence"/>
</dbReference>
<proteinExistence type="inferred from homology"/>
<dbReference type="GO" id="GO:0006260">
    <property type="term" value="P:DNA replication"/>
    <property type="evidence" value="ECO:0007669"/>
    <property type="project" value="UniProtKB-KW"/>
</dbReference>
<evidence type="ECO:0000256" key="5">
    <source>
        <dbReference type="ARBA" id="ARBA00023186"/>
    </source>
</evidence>
<feature type="compositionally biased region" description="Polar residues" evidence="9">
    <location>
        <begin position="989"/>
        <end position="1003"/>
    </location>
</feature>
<reference evidence="14" key="5">
    <citation type="submission" date="2025-09" db="UniProtKB">
        <authorList>
            <consortium name="Ensembl"/>
        </authorList>
    </citation>
    <scope>IDENTIFICATION</scope>
</reference>
<evidence type="ECO:0000256" key="2">
    <source>
        <dbReference type="ARBA" id="ARBA00006913"/>
    </source>
</evidence>
<reference evidence="14" key="4">
    <citation type="submission" date="2025-08" db="UniProtKB">
        <authorList>
            <consortium name="Ensembl"/>
        </authorList>
    </citation>
    <scope>IDENTIFICATION</scope>
</reference>
<gene>
    <name evidence="14" type="primary">chaf1a</name>
</gene>
<evidence type="ECO:0000313" key="15">
    <source>
        <dbReference type="Proteomes" id="UP000314986"/>
    </source>
</evidence>
<dbReference type="GeneID" id="103183560"/>
<evidence type="ECO:0000259" key="10">
    <source>
        <dbReference type="Pfam" id="PF11600"/>
    </source>
</evidence>
<evidence type="ECO:0000256" key="7">
    <source>
        <dbReference type="ARBA" id="ARBA00023242"/>
    </source>
</evidence>
<feature type="compositionally biased region" description="Basic and acidic residues" evidence="9">
    <location>
        <begin position="291"/>
        <end position="418"/>
    </location>
</feature>
<name>A0A4W3GSA8_CALMI</name>
<sequence>MEECKLKTVASAKKLVQARLPFKRLNPVPKPQNETTDAKRAKLSPTSPAQLTAVKLVASVDDVENDCEVDVEDESRKSSPEGSLVSSKLVMGKGPLDNYVCSVQKSKSAVKMDNNECKITIDLTEESSNGVSDSAVDLDLKTTSAKGLNTKKKIYLENKCNWLVSVKTDVTEGASSSEFVNHQSSSIEMTSRHAKAKPEQDHEDILKGRVPVVVLKDIMADKSYWSGSPEKCIEKEQTSFTESESSDSPVSSLSSSISASESSPEVKSPEVTSPEDEKCSDSPTSTTPRRKISEGPRMKGERFQKQQERDEKKQKLQMEKQEKGRARDEARIAKERAKEEAKKKRDEEKEQKDKERREKKEKEEKEKAERLRIKEEKRKEKQDAMEAKLEEKRKKEEEKRLKEEEKRMKAEKVKESSEISRFFQKPKAPQAPKTLAGSCGKFAPFEIKEHMVLAPTSRICLDPKSLEQFDERLEDQSFTSNYLKELHGYKPRTSGPTCPRLSVAESIACSDVIVVETSTSDGNVDRKKFGRMKLLQFHENHRPAYWGTWQKNSVKVNPRHPLAKDEVLLDYEVDSDDEWEEEEPGESLSHSEGDDDDEGDDEDDDDGFFVPHGYLSEGERSTDEEGENPEKQKIRQRLKAKEWDELMKGKKFQVLQPLLIGCVWVNDSDEVDNPALKILQQFSVCVLKSRIEDEQQQEMHNRKARDHQILIQLLPLLHGNVNGRKAIINEFQEWYRQKLSDTLTVSASNTSPINSEASRPQTPTVDGDLTVPSKAKLKRLISENGVYEKRTVFKSRCWYVHEEVLKRFGRENLPVPTQWNYLTPLHSVIKEDGAAAVGGAQTNPNSGKTTSQCLTGSAKRKAAGSMSIKKFMHKYVDAEAYQVAVMETDGFQADTEEDDDTDCVIVEVHTNQSVPNKNEKEKLPGGLCQVSARGPQTLVESCSASITGEQKPADLCLESDGGEQRCAELCSESVDGEQSSPSGEHFPVESSTESARSEQQPLESSIVEMMDVFPCENSAVGPSSSP</sequence>
<protein>
    <recommendedName>
        <fullName evidence="16">Chromatin assembly factor 1 subunit A</fullName>
    </recommendedName>
</protein>
<dbReference type="Pfam" id="PF15557">
    <property type="entry name" value="CAF1-p150_N"/>
    <property type="match status" value="1"/>
</dbReference>
<organism evidence="14 15">
    <name type="scientific">Callorhinchus milii</name>
    <name type="common">Ghost shark</name>
    <dbReference type="NCBI Taxonomy" id="7868"/>
    <lineage>
        <taxon>Eukaryota</taxon>
        <taxon>Metazoa</taxon>
        <taxon>Chordata</taxon>
        <taxon>Craniata</taxon>
        <taxon>Vertebrata</taxon>
        <taxon>Chondrichthyes</taxon>
        <taxon>Holocephali</taxon>
        <taxon>Chimaeriformes</taxon>
        <taxon>Callorhinchidae</taxon>
        <taxon>Callorhinchus</taxon>
    </lineage>
</organism>
<dbReference type="PANTHER" id="PTHR15272">
    <property type="entry name" value="CHROMATIN ASSEMBLY FACTOR 1 SUBUNIT A CAF-1 SUBUNIT A"/>
    <property type="match status" value="1"/>
</dbReference>
<evidence type="ECO:0000256" key="4">
    <source>
        <dbReference type="ARBA" id="ARBA00022763"/>
    </source>
</evidence>
<dbReference type="CTD" id="10036"/>
<evidence type="ECO:0000256" key="3">
    <source>
        <dbReference type="ARBA" id="ARBA00022705"/>
    </source>
</evidence>
<keyword evidence="8" id="KW-0131">Cell cycle</keyword>
<keyword evidence="4" id="KW-0227">DNA damage</keyword>
<dbReference type="GeneTree" id="ENSGT00440000034888"/>
<evidence type="ECO:0000313" key="14">
    <source>
        <dbReference type="Ensembl" id="ENSCMIP00000000894.1"/>
    </source>
</evidence>
<evidence type="ECO:0000259" key="13">
    <source>
        <dbReference type="Pfam" id="PF15557"/>
    </source>
</evidence>
<evidence type="ECO:0000256" key="9">
    <source>
        <dbReference type="SAM" id="MobiDB-lite"/>
    </source>
</evidence>
<dbReference type="Pfam" id="PF12253">
    <property type="entry name" value="CAF1A_dimeriz"/>
    <property type="match status" value="1"/>
</dbReference>
<feature type="region of interest" description="Disordered" evidence="9">
    <location>
        <begin position="226"/>
        <end position="433"/>
    </location>
</feature>
<keyword evidence="7" id="KW-0539">Nucleus</keyword>
<dbReference type="STRING" id="7868.ENSCMIP00000000894"/>
<feature type="region of interest" description="Disordered" evidence="9">
    <location>
        <begin position="181"/>
        <end position="203"/>
    </location>
</feature>
<keyword evidence="6" id="KW-0234">DNA repair</keyword>
<feature type="region of interest" description="Disordered" evidence="9">
    <location>
        <begin position="67"/>
        <end position="88"/>
    </location>
</feature>
<comment type="similarity">
    <text evidence="2">Belongs to the CHAF1A family.</text>
</comment>
<reference evidence="15" key="3">
    <citation type="journal article" date="2014" name="Nature">
        <title>Elephant shark genome provides unique insights into gnathostome evolution.</title>
        <authorList>
            <consortium name="International Elephant Shark Genome Sequencing Consortium"/>
            <person name="Venkatesh B."/>
            <person name="Lee A.P."/>
            <person name="Ravi V."/>
            <person name="Maurya A.K."/>
            <person name="Lian M.M."/>
            <person name="Swann J.B."/>
            <person name="Ohta Y."/>
            <person name="Flajnik M.F."/>
            <person name="Sutoh Y."/>
            <person name="Kasahara M."/>
            <person name="Hoon S."/>
            <person name="Gangu V."/>
            <person name="Roy S.W."/>
            <person name="Irimia M."/>
            <person name="Korzh V."/>
            <person name="Kondrychyn I."/>
            <person name="Lim Z.W."/>
            <person name="Tay B.H."/>
            <person name="Tohari S."/>
            <person name="Kong K.W."/>
            <person name="Ho S."/>
            <person name="Lorente-Galdos B."/>
            <person name="Quilez J."/>
            <person name="Marques-Bonet T."/>
            <person name="Raney B.J."/>
            <person name="Ingham P.W."/>
            <person name="Tay A."/>
            <person name="Hillier L.W."/>
            <person name="Minx P."/>
            <person name="Boehm T."/>
            <person name="Wilson R.K."/>
            <person name="Brenner S."/>
            <person name="Warren W.C."/>
        </authorList>
    </citation>
    <scope>NUCLEOTIDE SEQUENCE [LARGE SCALE GENOMIC DNA]</scope>
</reference>
<feature type="region of interest" description="Disordered" evidence="9">
    <location>
        <begin position="746"/>
        <end position="769"/>
    </location>
</feature>
<dbReference type="GO" id="GO:0033186">
    <property type="term" value="C:CAF-1 complex"/>
    <property type="evidence" value="ECO:0007669"/>
    <property type="project" value="TreeGrafter"/>
</dbReference>
<evidence type="ECO:0008006" key="16">
    <source>
        <dbReference type="Google" id="ProtNLM"/>
    </source>
</evidence>
<feature type="domain" description="Chromatin assembly factor 1 subunit p150 C-terminal" evidence="12">
    <location>
        <begin position="640"/>
        <end position="911"/>
    </location>
</feature>
<dbReference type="KEGG" id="cmk:103183560"/>
<reference evidence="15" key="1">
    <citation type="journal article" date="2006" name="Science">
        <title>Ancient noncoding elements conserved in the human genome.</title>
        <authorList>
            <person name="Venkatesh B."/>
            <person name="Kirkness E.F."/>
            <person name="Loh Y.H."/>
            <person name="Halpern A.L."/>
            <person name="Lee A.P."/>
            <person name="Johnson J."/>
            <person name="Dandona N."/>
            <person name="Viswanathan L.D."/>
            <person name="Tay A."/>
            <person name="Venter J.C."/>
            <person name="Strausberg R.L."/>
            <person name="Brenner S."/>
        </authorList>
    </citation>
    <scope>NUCLEOTIDE SEQUENCE [LARGE SCALE GENOMIC DNA]</scope>
</reference>
<feature type="compositionally biased region" description="Polar residues" evidence="9">
    <location>
        <begin position="746"/>
        <end position="764"/>
    </location>
</feature>
<dbReference type="PANTHER" id="PTHR15272:SF0">
    <property type="entry name" value="CHROMATIN ASSEMBLY FACTOR 1 SUBUNIT A"/>
    <property type="match status" value="1"/>
</dbReference>
<evidence type="ECO:0000259" key="11">
    <source>
        <dbReference type="Pfam" id="PF12253"/>
    </source>
</evidence>
<dbReference type="FunCoup" id="A0A4W3GSA8">
    <property type="interactions" value="358"/>
</dbReference>
<feature type="region of interest" description="Disordered" evidence="9">
    <location>
        <begin position="973"/>
        <end position="1005"/>
    </location>
</feature>
<dbReference type="Ensembl" id="ENSCMIT00000000943.1">
    <property type="protein sequence ID" value="ENSCMIP00000000894.1"/>
    <property type="gene ID" value="ENSCMIG00000000604.1"/>
</dbReference>